<dbReference type="InterPro" id="IPR029063">
    <property type="entry name" value="SAM-dependent_MTases_sf"/>
</dbReference>
<dbReference type="GO" id="GO:0070475">
    <property type="term" value="P:rRNA base methylation"/>
    <property type="evidence" value="ECO:0007669"/>
    <property type="project" value="TreeGrafter"/>
</dbReference>
<dbReference type="GO" id="GO:0070041">
    <property type="term" value="F:rRNA (uridine-C5-)-methyltransferase activity"/>
    <property type="evidence" value="ECO:0007669"/>
    <property type="project" value="TreeGrafter"/>
</dbReference>
<dbReference type="PANTHER" id="PTHR11061">
    <property type="entry name" value="RNA M5U METHYLTRANSFERASE"/>
    <property type="match status" value="1"/>
</dbReference>
<dbReference type="Gene3D" id="3.40.50.150">
    <property type="entry name" value="Vaccinia Virus protein VP39"/>
    <property type="match status" value="1"/>
</dbReference>
<evidence type="ECO:0000256" key="5">
    <source>
        <dbReference type="ARBA" id="ARBA00023014"/>
    </source>
</evidence>
<feature type="active site" description="Nucleophile" evidence="6">
    <location>
        <position position="446"/>
    </location>
</feature>
<dbReference type="RefSeq" id="WP_208831653.1">
    <property type="nucleotide sequence ID" value="NZ_CP072110.1"/>
</dbReference>
<evidence type="ECO:0000256" key="2">
    <source>
        <dbReference type="ARBA" id="ARBA00022603"/>
    </source>
</evidence>
<dbReference type="Proteomes" id="UP000682739">
    <property type="component" value="Chromosome"/>
</dbReference>
<keyword evidence="2 6" id="KW-0489">Methyltransferase</keyword>
<keyword evidence="9" id="KW-1185">Reference proteome</keyword>
<dbReference type="Gene3D" id="2.40.50.140">
    <property type="entry name" value="Nucleic acid-binding proteins"/>
    <property type="match status" value="1"/>
</dbReference>
<name>A0A975HHY1_9GAMM</name>
<dbReference type="Pfam" id="PF05958">
    <property type="entry name" value="tRNA_U5-meth_tr"/>
    <property type="match status" value="1"/>
</dbReference>
<evidence type="ECO:0000256" key="4">
    <source>
        <dbReference type="ARBA" id="ARBA00022691"/>
    </source>
</evidence>
<organism evidence="8 9">
    <name type="scientific">Psychrosphaera ytuae</name>
    <dbReference type="NCBI Taxonomy" id="2820710"/>
    <lineage>
        <taxon>Bacteria</taxon>
        <taxon>Pseudomonadati</taxon>
        <taxon>Pseudomonadota</taxon>
        <taxon>Gammaproteobacteria</taxon>
        <taxon>Alteromonadales</taxon>
        <taxon>Pseudoalteromonadaceae</taxon>
        <taxon>Psychrosphaera</taxon>
    </lineage>
</organism>
<evidence type="ECO:0000256" key="3">
    <source>
        <dbReference type="ARBA" id="ARBA00022679"/>
    </source>
</evidence>
<dbReference type="AlphaFoldDB" id="A0A975HHY1"/>
<dbReference type="GO" id="GO:0051539">
    <property type="term" value="F:4 iron, 4 sulfur cluster binding"/>
    <property type="evidence" value="ECO:0007669"/>
    <property type="project" value="UniProtKB-KW"/>
</dbReference>
<keyword evidence="1" id="KW-0004">4Fe-4S</keyword>
<dbReference type="EC" id="2.1.1.190" evidence="8"/>
<feature type="binding site" evidence="6">
    <location>
        <position position="371"/>
    </location>
    <ligand>
        <name>S-adenosyl-L-methionine</name>
        <dbReference type="ChEBI" id="CHEBI:59789"/>
    </ligand>
</feature>
<sequence>MARIFKPSKQLKSRKHASSSKQLGHFIGHVDKYDLQLKGIVSNPHNKVAFVPGVMVGEKVKVNAVSYTDKVIQGEIVDILKASEKRIKPQCGHFEKCGGCQLQYMSNEQQTLEKSFALQQLLAKACNLNQSQSEDIWQAPVESDAFGYRRAARLVTWWSDKPTGDERLQLGFREEKSKQVVDIKECPVLAPDLVDVALKLKATLLKVETATSVTHIQLFSLPNYTAVVVRITDPQSSRAKHKGKVVKTPLEGITPVTTHSIPTSLKEALVDFAEQQDIHLIAELDDQQFDVLRAHLSANQLQLQYQADQLKFDFTAKDFIQVNAEVNDKMIAQAMDWLNPSSEDTILDLFSGVGNFTLPLAKRAKHVIGVEGVFNMVKQLKHNAELNGLTSVEAYQADLSQFDEKRPPKWLKPIDKLLLDPARDGAFAVMQTIPKLKPKQILYISCNPTTMVRDIKLLISAGYQLKKAGILNMFPNTSHVEAMVLLEK</sequence>
<dbReference type="PANTHER" id="PTHR11061:SF49">
    <property type="entry name" value="23S RRNA (URACIL(1939)-C(5))-METHYLTRANSFERASE RLMD"/>
    <property type="match status" value="1"/>
</dbReference>
<dbReference type="KEGG" id="psym:J1N51_12860"/>
<keyword evidence="4 6" id="KW-0949">S-adenosyl-L-methionine</keyword>
<dbReference type="InterPro" id="IPR012340">
    <property type="entry name" value="NA-bd_OB-fold"/>
</dbReference>
<dbReference type="CDD" id="cd02440">
    <property type="entry name" value="AdoMet_MTases"/>
    <property type="match status" value="1"/>
</dbReference>
<comment type="similarity">
    <text evidence="6">Belongs to the class I-like SAM-binding methyltransferase superfamily. RNA M5U methyltransferase family.</text>
</comment>
<dbReference type="InterPro" id="IPR030390">
    <property type="entry name" value="MeTrfase_TrmA_AS"/>
</dbReference>
<evidence type="ECO:0000256" key="6">
    <source>
        <dbReference type="PROSITE-ProRule" id="PRU01024"/>
    </source>
</evidence>
<keyword evidence="3 6" id="KW-0808">Transferase</keyword>
<feature type="active site" evidence="7">
    <location>
        <position position="446"/>
    </location>
</feature>
<feature type="binding site" evidence="6">
    <location>
        <position position="350"/>
    </location>
    <ligand>
        <name>S-adenosyl-L-methionine</name>
        <dbReference type="ChEBI" id="CHEBI:59789"/>
    </ligand>
</feature>
<accession>A0A975HHY1</accession>
<reference evidence="8" key="1">
    <citation type="submission" date="2021-03" db="EMBL/GenBank/DDBJ databases">
        <title>Description of Psychrosphaera ytuae sp. nov. isolated from deep sea sediment of South China Sea.</title>
        <authorList>
            <person name="Zhang J."/>
            <person name="Xu X.-D."/>
        </authorList>
    </citation>
    <scope>NUCLEOTIDE SEQUENCE</scope>
    <source>
        <strain evidence="8">MTZ26</strain>
    </source>
</reference>
<dbReference type="EMBL" id="CP072110">
    <property type="protein sequence ID" value="QTH63597.1"/>
    <property type="molecule type" value="Genomic_DNA"/>
</dbReference>
<protein>
    <submittedName>
        <fullName evidence="8">23S rRNA (Uracil(1939)-C(5))-methyltransferase RlmD</fullName>
        <ecNumber evidence="8">2.1.1.190</ecNumber>
    </submittedName>
</protein>
<dbReference type="SUPFAM" id="SSF53335">
    <property type="entry name" value="S-adenosyl-L-methionine-dependent methyltransferases"/>
    <property type="match status" value="1"/>
</dbReference>
<feature type="binding site" evidence="6">
    <location>
        <position position="420"/>
    </location>
    <ligand>
        <name>S-adenosyl-L-methionine</name>
        <dbReference type="ChEBI" id="CHEBI:59789"/>
    </ligand>
</feature>
<dbReference type="PROSITE" id="PS01230">
    <property type="entry name" value="TRMA_1"/>
    <property type="match status" value="1"/>
</dbReference>
<dbReference type="InterPro" id="IPR010280">
    <property type="entry name" value="U5_MeTrfase_fam"/>
</dbReference>
<keyword evidence="1" id="KW-0408">Iron</keyword>
<dbReference type="PROSITE" id="PS51687">
    <property type="entry name" value="SAM_MT_RNA_M5U"/>
    <property type="match status" value="1"/>
</dbReference>
<keyword evidence="5" id="KW-0411">Iron-sulfur</keyword>
<gene>
    <name evidence="8" type="primary">rlmD</name>
    <name evidence="8" type="ORF">J1N51_12860</name>
</gene>
<dbReference type="NCBIfam" id="TIGR00479">
    <property type="entry name" value="rumA"/>
    <property type="match status" value="1"/>
</dbReference>
<feature type="binding site" evidence="6">
    <location>
        <position position="321"/>
    </location>
    <ligand>
        <name>S-adenosyl-L-methionine</name>
        <dbReference type="ChEBI" id="CHEBI:59789"/>
    </ligand>
</feature>
<proteinExistence type="inferred from homology"/>
<evidence type="ECO:0000256" key="1">
    <source>
        <dbReference type="ARBA" id="ARBA00022485"/>
    </source>
</evidence>
<evidence type="ECO:0000256" key="7">
    <source>
        <dbReference type="PROSITE-ProRule" id="PRU10015"/>
    </source>
</evidence>
<evidence type="ECO:0000313" key="8">
    <source>
        <dbReference type="EMBL" id="QTH63597.1"/>
    </source>
</evidence>
<dbReference type="Gene3D" id="2.40.50.1070">
    <property type="match status" value="1"/>
</dbReference>
<evidence type="ECO:0000313" key="9">
    <source>
        <dbReference type="Proteomes" id="UP000682739"/>
    </source>
</evidence>
<keyword evidence="1" id="KW-0479">Metal-binding</keyword>